<name>A0A7J6HWC5_CANSA</name>
<reference evidence="2 3" key="1">
    <citation type="journal article" date="2020" name="bioRxiv">
        <title>Sequence and annotation of 42 cannabis genomes reveals extensive copy number variation in cannabinoid synthesis and pathogen resistance genes.</title>
        <authorList>
            <person name="Mckernan K.J."/>
            <person name="Helbert Y."/>
            <person name="Kane L.T."/>
            <person name="Ebling H."/>
            <person name="Zhang L."/>
            <person name="Liu B."/>
            <person name="Eaton Z."/>
            <person name="Mclaughlin S."/>
            <person name="Kingan S."/>
            <person name="Baybayan P."/>
            <person name="Concepcion G."/>
            <person name="Jordan M."/>
            <person name="Riva A."/>
            <person name="Barbazuk W."/>
            <person name="Harkins T."/>
        </authorList>
    </citation>
    <scope>NUCLEOTIDE SEQUENCE [LARGE SCALE GENOMIC DNA]</scope>
    <source>
        <strain evidence="3">cv. Jamaican Lion 4</strain>
        <tissue evidence="2">Leaf</tissue>
    </source>
</reference>
<feature type="compositionally biased region" description="Low complexity" evidence="1">
    <location>
        <begin position="1"/>
        <end position="15"/>
    </location>
</feature>
<evidence type="ECO:0000313" key="2">
    <source>
        <dbReference type="EMBL" id="KAF4399285.1"/>
    </source>
</evidence>
<dbReference type="Proteomes" id="UP000583929">
    <property type="component" value="Unassembled WGS sequence"/>
</dbReference>
<gene>
    <name evidence="2" type="ORF">G4B88_022368</name>
</gene>
<dbReference type="AlphaFoldDB" id="A0A7J6HWC5"/>
<evidence type="ECO:0000313" key="3">
    <source>
        <dbReference type="Proteomes" id="UP000583929"/>
    </source>
</evidence>
<protein>
    <submittedName>
        <fullName evidence="2">Uncharacterized protein</fullName>
    </submittedName>
</protein>
<feature type="non-terminal residue" evidence="2">
    <location>
        <position position="1"/>
    </location>
</feature>
<feature type="region of interest" description="Disordered" evidence="1">
    <location>
        <begin position="1"/>
        <end position="36"/>
    </location>
</feature>
<keyword evidence="3" id="KW-1185">Reference proteome</keyword>
<comment type="caution">
    <text evidence="2">The sequence shown here is derived from an EMBL/GenBank/DDBJ whole genome shotgun (WGS) entry which is preliminary data.</text>
</comment>
<sequence>NNPNPFFPNSSLSPHFRSDHSLPRHSNHCSPQTHDLGGSTNANYLHLFSRTFLLPPLRQIPLLGFSVTTVLTGLTIKELRAREH</sequence>
<accession>A0A7J6HWC5</accession>
<dbReference type="EMBL" id="JAATIQ010000021">
    <property type="protein sequence ID" value="KAF4399285.1"/>
    <property type="molecule type" value="Genomic_DNA"/>
</dbReference>
<evidence type="ECO:0000256" key="1">
    <source>
        <dbReference type="SAM" id="MobiDB-lite"/>
    </source>
</evidence>
<proteinExistence type="predicted"/>
<organism evidence="2 3">
    <name type="scientific">Cannabis sativa</name>
    <name type="common">Hemp</name>
    <name type="synonym">Marijuana</name>
    <dbReference type="NCBI Taxonomy" id="3483"/>
    <lineage>
        <taxon>Eukaryota</taxon>
        <taxon>Viridiplantae</taxon>
        <taxon>Streptophyta</taxon>
        <taxon>Embryophyta</taxon>
        <taxon>Tracheophyta</taxon>
        <taxon>Spermatophyta</taxon>
        <taxon>Magnoliopsida</taxon>
        <taxon>eudicotyledons</taxon>
        <taxon>Gunneridae</taxon>
        <taxon>Pentapetalae</taxon>
        <taxon>rosids</taxon>
        <taxon>fabids</taxon>
        <taxon>Rosales</taxon>
        <taxon>Cannabaceae</taxon>
        <taxon>Cannabis</taxon>
    </lineage>
</organism>